<evidence type="ECO:0000259" key="4">
    <source>
        <dbReference type="PROSITE" id="PS50995"/>
    </source>
</evidence>
<keyword evidence="1" id="KW-0805">Transcription regulation</keyword>
<gene>
    <name evidence="5" type="ORF">V3330_00405</name>
</gene>
<dbReference type="EMBL" id="JAZHOG010000001">
    <property type="protein sequence ID" value="MEJ8566066.1"/>
    <property type="molecule type" value="Genomic_DNA"/>
</dbReference>
<evidence type="ECO:0000256" key="3">
    <source>
        <dbReference type="ARBA" id="ARBA00023163"/>
    </source>
</evidence>
<dbReference type="Gene3D" id="1.10.10.10">
    <property type="entry name" value="Winged helix-like DNA-binding domain superfamily/Winged helix DNA-binding domain"/>
    <property type="match status" value="1"/>
</dbReference>
<dbReference type="SMART" id="SM00347">
    <property type="entry name" value="HTH_MARR"/>
    <property type="match status" value="1"/>
</dbReference>
<dbReference type="GO" id="GO:0003677">
    <property type="term" value="F:DNA binding"/>
    <property type="evidence" value="ECO:0007669"/>
    <property type="project" value="UniProtKB-KW"/>
</dbReference>
<reference evidence="5 6" key="1">
    <citation type="submission" date="2024-02" db="EMBL/GenBank/DDBJ databases">
        <title>A novel Wenzhouxiangellaceae bacterium, isolated from coastal sediments.</title>
        <authorList>
            <person name="Du Z.-J."/>
            <person name="Ye Y.-Q."/>
            <person name="Zhang X.-Y."/>
        </authorList>
    </citation>
    <scope>NUCLEOTIDE SEQUENCE [LARGE SCALE GENOMIC DNA]</scope>
    <source>
        <strain evidence="5 6">CH-27</strain>
    </source>
</reference>
<dbReference type="PROSITE" id="PS01117">
    <property type="entry name" value="HTH_MARR_1"/>
    <property type="match status" value="1"/>
</dbReference>
<evidence type="ECO:0000256" key="2">
    <source>
        <dbReference type="ARBA" id="ARBA00023125"/>
    </source>
</evidence>
<dbReference type="PANTHER" id="PTHR33164:SF89">
    <property type="entry name" value="MARR FAMILY REGULATORY PROTEIN"/>
    <property type="match status" value="1"/>
</dbReference>
<proteinExistence type="predicted"/>
<accession>A0AAW9RES8</accession>
<keyword evidence="3" id="KW-0804">Transcription</keyword>
<feature type="domain" description="HTH marR-type" evidence="4">
    <location>
        <begin position="18"/>
        <end position="150"/>
    </location>
</feature>
<organism evidence="5 6">
    <name type="scientific">Elongatibacter sediminis</name>
    <dbReference type="NCBI Taxonomy" id="3119006"/>
    <lineage>
        <taxon>Bacteria</taxon>
        <taxon>Pseudomonadati</taxon>
        <taxon>Pseudomonadota</taxon>
        <taxon>Gammaproteobacteria</taxon>
        <taxon>Chromatiales</taxon>
        <taxon>Wenzhouxiangellaceae</taxon>
        <taxon>Elongatibacter</taxon>
    </lineage>
</organism>
<comment type="caution">
    <text evidence="5">The sequence shown here is derived from an EMBL/GenBank/DDBJ whole genome shotgun (WGS) entry which is preliminary data.</text>
</comment>
<evidence type="ECO:0000256" key="1">
    <source>
        <dbReference type="ARBA" id="ARBA00023015"/>
    </source>
</evidence>
<dbReference type="GO" id="GO:0006950">
    <property type="term" value="P:response to stress"/>
    <property type="evidence" value="ECO:0007669"/>
    <property type="project" value="TreeGrafter"/>
</dbReference>
<evidence type="ECO:0000313" key="6">
    <source>
        <dbReference type="Proteomes" id="UP001359886"/>
    </source>
</evidence>
<dbReference type="GO" id="GO:0003700">
    <property type="term" value="F:DNA-binding transcription factor activity"/>
    <property type="evidence" value="ECO:0007669"/>
    <property type="project" value="InterPro"/>
</dbReference>
<name>A0AAW9RES8_9GAMM</name>
<dbReference type="PROSITE" id="PS50995">
    <property type="entry name" value="HTH_MARR_2"/>
    <property type="match status" value="1"/>
</dbReference>
<keyword evidence="6" id="KW-1185">Reference proteome</keyword>
<protein>
    <submittedName>
        <fullName evidence="5">MarR family transcriptional regulator</fullName>
    </submittedName>
</protein>
<dbReference type="InterPro" id="IPR023187">
    <property type="entry name" value="Tscrpt_reg_MarR-type_CS"/>
</dbReference>
<dbReference type="AlphaFoldDB" id="A0AAW9RES8"/>
<dbReference type="RefSeq" id="WP_354693390.1">
    <property type="nucleotide sequence ID" value="NZ_JAZHOG010000001.1"/>
</dbReference>
<keyword evidence="2" id="KW-0238">DNA-binding</keyword>
<dbReference type="SUPFAM" id="SSF46785">
    <property type="entry name" value="Winged helix' DNA-binding domain"/>
    <property type="match status" value="1"/>
</dbReference>
<dbReference type="Proteomes" id="UP001359886">
    <property type="component" value="Unassembled WGS sequence"/>
</dbReference>
<sequence>MSRAPENPEIDGSESPHEESVLRSIRRITRAIDLYSRKLVSSCDLTGPQLACLRELARLGELPTTRLAAAVSLSPATVTGILDRLEQAGLLERQRPESDKRCVMVTLSAAGRDALRHAPPLLQDGFTQRFRALSAASQSQLDRALQEIVAMMEAEELDASPLLIPAEEPARSASGSS</sequence>
<evidence type="ECO:0000313" key="5">
    <source>
        <dbReference type="EMBL" id="MEJ8566066.1"/>
    </source>
</evidence>
<dbReference type="InterPro" id="IPR036390">
    <property type="entry name" value="WH_DNA-bd_sf"/>
</dbReference>
<dbReference type="PANTHER" id="PTHR33164">
    <property type="entry name" value="TRANSCRIPTIONAL REGULATOR, MARR FAMILY"/>
    <property type="match status" value="1"/>
</dbReference>
<dbReference type="InterPro" id="IPR039422">
    <property type="entry name" value="MarR/SlyA-like"/>
</dbReference>
<dbReference type="PRINTS" id="PR00598">
    <property type="entry name" value="HTHMARR"/>
</dbReference>
<dbReference type="Pfam" id="PF01047">
    <property type="entry name" value="MarR"/>
    <property type="match status" value="1"/>
</dbReference>
<dbReference type="InterPro" id="IPR036388">
    <property type="entry name" value="WH-like_DNA-bd_sf"/>
</dbReference>
<dbReference type="InterPro" id="IPR000835">
    <property type="entry name" value="HTH_MarR-typ"/>
</dbReference>